<evidence type="ECO:0000313" key="3">
    <source>
        <dbReference type="Proteomes" id="UP000600918"/>
    </source>
</evidence>
<name>A0A834P644_VESPE</name>
<feature type="compositionally biased region" description="Polar residues" evidence="1">
    <location>
        <begin position="31"/>
        <end position="42"/>
    </location>
</feature>
<keyword evidence="3" id="KW-1185">Reference proteome</keyword>
<dbReference type="Proteomes" id="UP000600918">
    <property type="component" value="Unassembled WGS sequence"/>
</dbReference>
<dbReference type="AlphaFoldDB" id="A0A834P644"/>
<comment type="caution">
    <text evidence="2">The sequence shown here is derived from an EMBL/GenBank/DDBJ whole genome shotgun (WGS) entry which is preliminary data.</text>
</comment>
<reference evidence="2" key="1">
    <citation type="journal article" date="2020" name="G3 (Bethesda)">
        <title>High-Quality Assemblies for Three Invasive Social Wasps from the &lt;i&gt;Vespula&lt;/i&gt; Genus.</title>
        <authorList>
            <person name="Harrop T.W.R."/>
            <person name="Guhlin J."/>
            <person name="McLaughlin G.M."/>
            <person name="Permina E."/>
            <person name="Stockwell P."/>
            <person name="Gilligan J."/>
            <person name="Le Lec M.F."/>
            <person name="Gruber M.A.M."/>
            <person name="Quinn O."/>
            <person name="Lovegrove M."/>
            <person name="Duncan E.J."/>
            <person name="Remnant E.J."/>
            <person name="Van Eeckhoven J."/>
            <person name="Graham B."/>
            <person name="Knapp R.A."/>
            <person name="Langford K.W."/>
            <person name="Kronenberg Z."/>
            <person name="Press M.O."/>
            <person name="Eacker S.M."/>
            <person name="Wilson-Rankin E.E."/>
            <person name="Purcell J."/>
            <person name="Lester P.J."/>
            <person name="Dearden P.K."/>
        </authorList>
    </citation>
    <scope>NUCLEOTIDE SEQUENCE</scope>
    <source>
        <strain evidence="2">Volc-1</strain>
    </source>
</reference>
<feature type="region of interest" description="Disordered" evidence="1">
    <location>
        <begin position="1"/>
        <end position="70"/>
    </location>
</feature>
<organism evidence="2 3">
    <name type="scientific">Vespula pensylvanica</name>
    <name type="common">Western yellow jacket</name>
    <name type="synonym">Wasp</name>
    <dbReference type="NCBI Taxonomy" id="30213"/>
    <lineage>
        <taxon>Eukaryota</taxon>
        <taxon>Metazoa</taxon>
        <taxon>Ecdysozoa</taxon>
        <taxon>Arthropoda</taxon>
        <taxon>Hexapoda</taxon>
        <taxon>Insecta</taxon>
        <taxon>Pterygota</taxon>
        <taxon>Neoptera</taxon>
        <taxon>Endopterygota</taxon>
        <taxon>Hymenoptera</taxon>
        <taxon>Apocrita</taxon>
        <taxon>Aculeata</taxon>
        <taxon>Vespoidea</taxon>
        <taxon>Vespidae</taxon>
        <taxon>Vespinae</taxon>
        <taxon>Vespula</taxon>
    </lineage>
</organism>
<protein>
    <submittedName>
        <fullName evidence="2">Uncharacterized protein</fullName>
    </submittedName>
</protein>
<accession>A0A834P644</accession>
<proteinExistence type="predicted"/>
<evidence type="ECO:0000313" key="2">
    <source>
        <dbReference type="EMBL" id="KAF7429246.1"/>
    </source>
</evidence>
<evidence type="ECO:0000256" key="1">
    <source>
        <dbReference type="SAM" id="MobiDB-lite"/>
    </source>
</evidence>
<gene>
    <name evidence="2" type="ORF">H0235_005644</name>
</gene>
<sequence>MDRLHRPNTLQASSRGKRRLQLLWRQDRLNPRSTLPQRNEGSWRNVGGDNGGAKPGDLHEPRRPNLNPTIETSLTMKPQRIRNDTNLQWDICYQLPGYHRIHQQRLLKQSISFGVYVDILIYKGPSATKTCTRQERMTYQVSDIGFRWEDEARGFLALPDCSAGSRTLC</sequence>
<dbReference type="EMBL" id="JACSDY010000004">
    <property type="protein sequence ID" value="KAF7429246.1"/>
    <property type="molecule type" value="Genomic_DNA"/>
</dbReference>